<dbReference type="Proteomes" id="UP000001055">
    <property type="component" value="Unassembled WGS sequence"/>
</dbReference>
<evidence type="ECO:0000313" key="1">
    <source>
        <dbReference type="EMBL" id="EAT92024.1"/>
    </source>
</evidence>
<evidence type="ECO:0000313" key="2">
    <source>
        <dbReference type="Proteomes" id="UP000001055"/>
    </source>
</evidence>
<accession>Q0V635</accession>
<proteinExistence type="predicted"/>
<dbReference type="GeneID" id="5968514"/>
<sequence>MVELAVCIIVSLAHPASFSSPRLFRTVLQLEHMAGLQTLNTFKELETQFGSPPHPCHPLIRAGEPSLLAVTCRHPHIEQVTDYPFVFCHVSPHQQRHHDHNLLSEFGHWQTLRLVHDDDDDDRQEAAVPPPFDTD</sequence>
<dbReference type="KEGG" id="pno:SNOG_00529"/>
<name>Q0V635_PHANO</name>
<dbReference type="RefSeq" id="XP_001791213.1">
    <property type="nucleotide sequence ID" value="XM_001791161.1"/>
</dbReference>
<reference evidence="2" key="1">
    <citation type="journal article" date="2007" name="Plant Cell">
        <title>Dothideomycete-plant interactions illuminated by genome sequencing and EST analysis of the wheat pathogen Stagonospora nodorum.</title>
        <authorList>
            <person name="Hane J.K."/>
            <person name="Lowe R.G."/>
            <person name="Solomon P.S."/>
            <person name="Tan K.C."/>
            <person name="Schoch C.L."/>
            <person name="Spatafora J.W."/>
            <person name="Crous P.W."/>
            <person name="Kodira C."/>
            <person name="Birren B.W."/>
            <person name="Galagan J.E."/>
            <person name="Torriani S.F."/>
            <person name="McDonald B.A."/>
            <person name="Oliver R.P."/>
        </authorList>
    </citation>
    <scope>NUCLEOTIDE SEQUENCE [LARGE SCALE GENOMIC DNA]</scope>
    <source>
        <strain evidence="2">SN15 / ATCC MYA-4574 / FGSC 10173</strain>
    </source>
</reference>
<dbReference type="EMBL" id="CH445325">
    <property type="protein sequence ID" value="EAT92024.1"/>
    <property type="molecule type" value="Genomic_DNA"/>
</dbReference>
<protein>
    <submittedName>
        <fullName evidence="1">Uncharacterized protein</fullName>
    </submittedName>
</protein>
<dbReference type="InParanoid" id="Q0V635"/>
<gene>
    <name evidence="1" type="ORF">SNOG_00529</name>
</gene>
<organism evidence="1 2">
    <name type="scientific">Phaeosphaeria nodorum (strain SN15 / ATCC MYA-4574 / FGSC 10173)</name>
    <name type="common">Glume blotch fungus</name>
    <name type="synonym">Parastagonospora nodorum</name>
    <dbReference type="NCBI Taxonomy" id="321614"/>
    <lineage>
        <taxon>Eukaryota</taxon>
        <taxon>Fungi</taxon>
        <taxon>Dikarya</taxon>
        <taxon>Ascomycota</taxon>
        <taxon>Pezizomycotina</taxon>
        <taxon>Dothideomycetes</taxon>
        <taxon>Pleosporomycetidae</taxon>
        <taxon>Pleosporales</taxon>
        <taxon>Pleosporineae</taxon>
        <taxon>Phaeosphaeriaceae</taxon>
        <taxon>Parastagonospora</taxon>
    </lineage>
</organism>
<dbReference type="AlphaFoldDB" id="Q0V635"/>